<gene>
    <name evidence="1" type="ORF">RRG08_042442</name>
</gene>
<sequence length="112" mass="12496">MGRLYACGLFTCRLGDLGRGCLKSSGLEKGDIVEPYFKALRKAEYQSDSEPMGYQEGAGRVSMWPGSQLRGKPTKHVYHGNRMIAVGKLSRTTMAVVLAVLKMDFYLVRQFL</sequence>
<dbReference type="Proteomes" id="UP001283361">
    <property type="component" value="Unassembled WGS sequence"/>
</dbReference>
<evidence type="ECO:0000313" key="1">
    <source>
        <dbReference type="EMBL" id="KAK3766664.1"/>
    </source>
</evidence>
<keyword evidence="2" id="KW-1185">Reference proteome</keyword>
<dbReference type="AlphaFoldDB" id="A0AAE1DDF8"/>
<organism evidence="1 2">
    <name type="scientific">Elysia crispata</name>
    <name type="common">lettuce slug</name>
    <dbReference type="NCBI Taxonomy" id="231223"/>
    <lineage>
        <taxon>Eukaryota</taxon>
        <taxon>Metazoa</taxon>
        <taxon>Spiralia</taxon>
        <taxon>Lophotrochozoa</taxon>
        <taxon>Mollusca</taxon>
        <taxon>Gastropoda</taxon>
        <taxon>Heterobranchia</taxon>
        <taxon>Euthyneura</taxon>
        <taxon>Panpulmonata</taxon>
        <taxon>Sacoglossa</taxon>
        <taxon>Placobranchoidea</taxon>
        <taxon>Plakobranchidae</taxon>
        <taxon>Elysia</taxon>
    </lineage>
</organism>
<comment type="caution">
    <text evidence="1">The sequence shown here is derived from an EMBL/GenBank/DDBJ whole genome shotgun (WGS) entry which is preliminary data.</text>
</comment>
<name>A0AAE1DDF8_9GAST</name>
<evidence type="ECO:0000313" key="2">
    <source>
        <dbReference type="Proteomes" id="UP001283361"/>
    </source>
</evidence>
<reference evidence="1" key="1">
    <citation type="journal article" date="2023" name="G3 (Bethesda)">
        <title>A reference genome for the long-term kleptoplast-retaining sea slug Elysia crispata morphotype clarki.</title>
        <authorList>
            <person name="Eastman K.E."/>
            <person name="Pendleton A.L."/>
            <person name="Shaikh M.A."/>
            <person name="Suttiyut T."/>
            <person name="Ogas R."/>
            <person name="Tomko P."/>
            <person name="Gavelis G."/>
            <person name="Widhalm J.R."/>
            <person name="Wisecaver J.H."/>
        </authorList>
    </citation>
    <scope>NUCLEOTIDE SEQUENCE</scope>
    <source>
        <strain evidence="1">ECLA1</strain>
    </source>
</reference>
<proteinExistence type="predicted"/>
<accession>A0AAE1DDF8</accession>
<dbReference type="EMBL" id="JAWDGP010004208">
    <property type="protein sequence ID" value="KAK3766664.1"/>
    <property type="molecule type" value="Genomic_DNA"/>
</dbReference>
<protein>
    <submittedName>
        <fullName evidence="1">Uncharacterized protein</fullName>
    </submittedName>
</protein>